<dbReference type="InterPro" id="IPR036249">
    <property type="entry name" value="Thioredoxin-like_sf"/>
</dbReference>
<feature type="domain" description="Thioredoxin" evidence="8">
    <location>
        <begin position="8"/>
        <end position="138"/>
    </location>
</feature>
<dbReference type="SUPFAM" id="SSF52833">
    <property type="entry name" value="Thioredoxin-like"/>
    <property type="match status" value="1"/>
</dbReference>
<evidence type="ECO:0000256" key="7">
    <source>
        <dbReference type="SAM" id="SignalP"/>
    </source>
</evidence>
<organism evidence="9 10">
    <name type="scientific">Martelella alba</name>
    <dbReference type="NCBI Taxonomy" id="2590451"/>
    <lineage>
        <taxon>Bacteria</taxon>
        <taxon>Pseudomonadati</taxon>
        <taxon>Pseudomonadota</taxon>
        <taxon>Alphaproteobacteria</taxon>
        <taxon>Hyphomicrobiales</taxon>
        <taxon>Aurantimonadaceae</taxon>
        <taxon>Martelella</taxon>
    </lineage>
</organism>
<accession>A0A506U2I4</accession>
<dbReference type="PROSITE" id="PS51352">
    <property type="entry name" value="THIOREDOXIN_2"/>
    <property type="match status" value="1"/>
</dbReference>
<keyword evidence="3 7" id="KW-0732">Signal</keyword>
<name>A0A506U2I4_9HYPH</name>
<dbReference type="Pfam" id="PF13462">
    <property type="entry name" value="Thioredoxin_4"/>
    <property type="match status" value="1"/>
</dbReference>
<keyword evidence="5" id="KW-1015">Disulfide bond</keyword>
<evidence type="ECO:0000313" key="10">
    <source>
        <dbReference type="Proteomes" id="UP000318801"/>
    </source>
</evidence>
<evidence type="ECO:0000256" key="6">
    <source>
        <dbReference type="ARBA" id="ARBA00023284"/>
    </source>
</evidence>
<keyword evidence="4" id="KW-0560">Oxidoreductase</keyword>
<protein>
    <submittedName>
        <fullName evidence="9">DsbA family protein</fullName>
    </submittedName>
</protein>
<keyword evidence="6" id="KW-0676">Redox-active center</keyword>
<evidence type="ECO:0000256" key="5">
    <source>
        <dbReference type="ARBA" id="ARBA00023157"/>
    </source>
</evidence>
<dbReference type="PANTHER" id="PTHR13887">
    <property type="entry name" value="GLUTATHIONE S-TRANSFERASE KAPPA"/>
    <property type="match status" value="1"/>
</dbReference>
<feature type="chain" id="PRO_5021470142" evidence="7">
    <location>
        <begin position="26"/>
        <end position="209"/>
    </location>
</feature>
<proteinExistence type="inferred from homology"/>
<dbReference type="GO" id="GO:0016491">
    <property type="term" value="F:oxidoreductase activity"/>
    <property type="evidence" value="ECO:0007669"/>
    <property type="project" value="UniProtKB-KW"/>
</dbReference>
<comment type="caution">
    <text evidence="9">The sequence shown here is derived from an EMBL/GenBank/DDBJ whole genome shotgun (WGS) entry which is preliminary data.</text>
</comment>
<reference evidence="9 10" key="1">
    <citation type="submission" date="2019-06" db="EMBL/GenBank/DDBJ databases">
        <authorList>
            <person name="Li M."/>
        </authorList>
    </citation>
    <scope>NUCLEOTIDE SEQUENCE [LARGE SCALE GENOMIC DNA]</scope>
    <source>
        <strain evidence="9 10">BGMRC2036</strain>
    </source>
</reference>
<comment type="function">
    <text evidence="1">May be required for disulfide bond formation in some proteins.</text>
</comment>
<feature type="signal peptide" evidence="7">
    <location>
        <begin position="1"/>
        <end position="25"/>
    </location>
</feature>
<dbReference type="PANTHER" id="PTHR13887:SF14">
    <property type="entry name" value="DISULFIDE BOND FORMATION PROTEIN D"/>
    <property type="match status" value="1"/>
</dbReference>
<dbReference type="RefSeq" id="WP_141150947.1">
    <property type="nucleotide sequence ID" value="NZ_VHLG01000019.1"/>
</dbReference>
<sequence>MDRRDFLGLTLTAAMALISTGVAQAQNVDIKAVLHDPDAPETGNPDGDVTIVAFLDYNCPYCKKSAPDLARIVKDDGRVRLVFKDWPVLTDASVYGAQLALGAKYQGKYLDAHNALMAIPGHGVSADQMLAAVRATAIDMDRLQDDIKQHKSDIAALLGRTMGQADALGIVSTPTYLIGPFRTSTLDYQGFTAALAEARKRQAAGDRVE</sequence>
<evidence type="ECO:0000256" key="2">
    <source>
        <dbReference type="ARBA" id="ARBA00005791"/>
    </source>
</evidence>
<gene>
    <name evidence="9" type="ORF">FJU08_20650</name>
</gene>
<dbReference type="Proteomes" id="UP000318801">
    <property type="component" value="Unassembled WGS sequence"/>
</dbReference>
<evidence type="ECO:0000256" key="3">
    <source>
        <dbReference type="ARBA" id="ARBA00022729"/>
    </source>
</evidence>
<dbReference type="InterPro" id="IPR012336">
    <property type="entry name" value="Thioredoxin-like_fold"/>
</dbReference>
<evidence type="ECO:0000256" key="1">
    <source>
        <dbReference type="ARBA" id="ARBA00003565"/>
    </source>
</evidence>
<dbReference type="EMBL" id="VHLG01000019">
    <property type="protein sequence ID" value="TPW27205.1"/>
    <property type="molecule type" value="Genomic_DNA"/>
</dbReference>
<dbReference type="Gene3D" id="3.40.30.10">
    <property type="entry name" value="Glutaredoxin"/>
    <property type="match status" value="1"/>
</dbReference>
<dbReference type="OrthoDB" id="9780147at2"/>
<evidence type="ECO:0000259" key="8">
    <source>
        <dbReference type="PROSITE" id="PS51352"/>
    </source>
</evidence>
<dbReference type="InterPro" id="IPR013766">
    <property type="entry name" value="Thioredoxin_domain"/>
</dbReference>
<evidence type="ECO:0000256" key="4">
    <source>
        <dbReference type="ARBA" id="ARBA00023002"/>
    </source>
</evidence>
<comment type="similarity">
    <text evidence="2">Belongs to the thioredoxin family. DsbA subfamily.</text>
</comment>
<keyword evidence="10" id="KW-1185">Reference proteome</keyword>
<dbReference type="CDD" id="cd03023">
    <property type="entry name" value="DsbA_Com1_like"/>
    <property type="match status" value="1"/>
</dbReference>
<evidence type="ECO:0000313" key="9">
    <source>
        <dbReference type="EMBL" id="TPW27205.1"/>
    </source>
</evidence>
<dbReference type="AlphaFoldDB" id="A0A506U2I4"/>